<proteinExistence type="predicted"/>
<dbReference type="EMBL" id="MFAC01000007">
    <property type="protein sequence ID" value="OGD67537.1"/>
    <property type="molecule type" value="Genomic_DNA"/>
</dbReference>
<reference evidence="2 3" key="1">
    <citation type="journal article" date="2016" name="Nat. Commun.">
        <title>Thousands of microbial genomes shed light on interconnected biogeochemical processes in an aquifer system.</title>
        <authorList>
            <person name="Anantharaman K."/>
            <person name="Brown C.T."/>
            <person name="Hug L.A."/>
            <person name="Sharon I."/>
            <person name="Castelle C.J."/>
            <person name="Probst A.J."/>
            <person name="Thomas B.C."/>
            <person name="Singh A."/>
            <person name="Wilkins M.J."/>
            <person name="Karaoz U."/>
            <person name="Brodie E.L."/>
            <person name="Williams K.H."/>
            <person name="Hubbard S.S."/>
            <person name="Banfield J.F."/>
        </authorList>
    </citation>
    <scope>NUCLEOTIDE SEQUENCE [LARGE SCALE GENOMIC DNA]</scope>
</reference>
<dbReference type="Proteomes" id="UP000186029">
    <property type="component" value="Unassembled WGS sequence"/>
</dbReference>
<sequence length="428" mass="48924">MKNSLFNDIIPPRKKSIRDIQNSHIKPQRPVKKISEEDFEYNLNGNIKKRNSSRFIIWFVIIIALAVFTFVFSFLFSGAKISITPKQNKTFVDARFTAAIEARSDELPYEIMTIEKTGSKKILAVKKEQIEEKASGKIIIFNDFSSANQRLLINTRFETPNGLIYKINKSVVVPGQKKENGEIIPGSIEVTVYADEAGENFNIGLTDFIIPGFKSFPQFDKFYARSKTPMTGGFAGEKLIADPTDVENAKNEIHSELRTQLLNEAFSQKPDGFYLFEDAVFVEFESEQTEGSGDKVEVKEKAILYGVLFNKNEFAKYIAENTFATFDESLVEISDITALTLTVLNKEQSRPWEDKEFEFTIKGNVNIIWVFDEERLKQDLAGKSKAAFQTIRSGYSSIEEAEIILRPFWKRTFPNKINKIKIERILNK</sequence>
<evidence type="ECO:0000313" key="3">
    <source>
        <dbReference type="Proteomes" id="UP000186029"/>
    </source>
</evidence>
<keyword evidence="1" id="KW-1133">Transmembrane helix</keyword>
<dbReference type="STRING" id="1797580.A2Z61_00340"/>
<keyword evidence="1" id="KW-0472">Membrane</keyword>
<evidence type="ECO:0000256" key="1">
    <source>
        <dbReference type="SAM" id="Phobius"/>
    </source>
</evidence>
<name>A0A1F5EJF1_9BACT</name>
<evidence type="ECO:0000313" key="2">
    <source>
        <dbReference type="EMBL" id="OGD67537.1"/>
    </source>
</evidence>
<feature type="transmembrane region" description="Helical" evidence="1">
    <location>
        <begin position="55"/>
        <end position="76"/>
    </location>
</feature>
<comment type="caution">
    <text evidence="2">The sequence shown here is derived from an EMBL/GenBank/DDBJ whole genome shotgun (WGS) entry which is preliminary data.</text>
</comment>
<protein>
    <recommendedName>
        <fullName evidence="4">Baseplate protein J-like domain-containing protein</fullName>
    </recommendedName>
</protein>
<dbReference type="AlphaFoldDB" id="A0A1F5EJF1"/>
<keyword evidence="1" id="KW-0812">Transmembrane</keyword>
<evidence type="ECO:0008006" key="4">
    <source>
        <dbReference type="Google" id="ProtNLM"/>
    </source>
</evidence>
<accession>A0A1F5EJF1</accession>
<organism evidence="2 3">
    <name type="scientific">Candidatus Campbellbacteria bacterium RIFCSPLOWO2_02_35_12</name>
    <dbReference type="NCBI Taxonomy" id="1797580"/>
    <lineage>
        <taxon>Bacteria</taxon>
        <taxon>Candidatus Campbelliibacteriota</taxon>
    </lineage>
</organism>
<gene>
    <name evidence="2" type="ORF">A2Z61_00340</name>
</gene>